<evidence type="ECO:0000313" key="6">
    <source>
        <dbReference type="EMBL" id="AGL01288.1"/>
    </source>
</evidence>
<organism evidence="6 7">
    <name type="scientific">Desulfoscipio gibsoniae DSM 7213</name>
    <dbReference type="NCBI Taxonomy" id="767817"/>
    <lineage>
        <taxon>Bacteria</taxon>
        <taxon>Bacillati</taxon>
        <taxon>Bacillota</taxon>
        <taxon>Clostridia</taxon>
        <taxon>Eubacteriales</taxon>
        <taxon>Desulfallaceae</taxon>
        <taxon>Desulfoscipio</taxon>
    </lineage>
</organism>
<evidence type="ECO:0000313" key="7">
    <source>
        <dbReference type="Proteomes" id="UP000013520"/>
    </source>
</evidence>
<feature type="domain" description="Ribosome maturation factor RimP C-terminal" evidence="5">
    <location>
        <begin position="88"/>
        <end position="153"/>
    </location>
</feature>
<dbReference type="SUPFAM" id="SSF74942">
    <property type="entry name" value="YhbC-like, C-terminal domain"/>
    <property type="match status" value="1"/>
</dbReference>
<evidence type="ECO:0000259" key="5">
    <source>
        <dbReference type="Pfam" id="PF17384"/>
    </source>
</evidence>
<dbReference type="HAMAP" id="MF_01077">
    <property type="entry name" value="RimP"/>
    <property type="match status" value="1"/>
</dbReference>
<dbReference type="GO" id="GO:0000028">
    <property type="term" value="P:ribosomal small subunit assembly"/>
    <property type="evidence" value="ECO:0007669"/>
    <property type="project" value="TreeGrafter"/>
</dbReference>
<evidence type="ECO:0000256" key="1">
    <source>
        <dbReference type="ARBA" id="ARBA00022490"/>
    </source>
</evidence>
<comment type="similarity">
    <text evidence="3">Belongs to the RimP family.</text>
</comment>
<accession>R4KDN0</accession>
<evidence type="ECO:0000256" key="2">
    <source>
        <dbReference type="ARBA" id="ARBA00022517"/>
    </source>
</evidence>
<dbReference type="GO" id="GO:0005829">
    <property type="term" value="C:cytosol"/>
    <property type="evidence" value="ECO:0007669"/>
    <property type="project" value="TreeGrafter"/>
</dbReference>
<name>R4KDN0_9FIRM</name>
<dbReference type="Gene3D" id="2.30.30.180">
    <property type="entry name" value="Ribosome maturation factor RimP, C-terminal domain"/>
    <property type="match status" value="1"/>
</dbReference>
<reference evidence="6 7" key="1">
    <citation type="submission" date="2012-01" db="EMBL/GenBank/DDBJ databases">
        <title>Complete sequence of Desulfotomaculum gibsoniae DSM 7213.</title>
        <authorList>
            <consortium name="US DOE Joint Genome Institute"/>
            <person name="Lucas S."/>
            <person name="Han J."/>
            <person name="Lapidus A."/>
            <person name="Cheng J.-F."/>
            <person name="Goodwin L."/>
            <person name="Pitluck S."/>
            <person name="Peters L."/>
            <person name="Ovchinnikova G."/>
            <person name="Teshima H."/>
            <person name="Detter J.C."/>
            <person name="Han C."/>
            <person name="Tapia R."/>
            <person name="Land M."/>
            <person name="Hauser L."/>
            <person name="Kyrpides N."/>
            <person name="Ivanova N."/>
            <person name="Pagani I."/>
            <person name="Parshina S."/>
            <person name="Plugge C."/>
            <person name="Muyzer G."/>
            <person name="Kuever J."/>
            <person name="Ivanova A."/>
            <person name="Nazina T."/>
            <person name="Klenk H.-P."/>
            <person name="Brambilla E."/>
            <person name="Spring S."/>
            <person name="Stams A.F."/>
            <person name="Woyke T."/>
        </authorList>
    </citation>
    <scope>NUCLEOTIDE SEQUENCE [LARGE SCALE GENOMIC DNA]</scope>
    <source>
        <strain evidence="6 7">DSM 7213</strain>
    </source>
</reference>
<dbReference type="FunFam" id="3.30.300.70:FF:000001">
    <property type="entry name" value="Ribosome maturation factor RimP"/>
    <property type="match status" value="1"/>
</dbReference>
<keyword evidence="2 3" id="KW-0690">Ribosome biogenesis</keyword>
<dbReference type="STRING" id="767817.Desgi_1840"/>
<keyword evidence="7" id="KW-1185">Reference proteome</keyword>
<gene>
    <name evidence="3" type="primary">rimP</name>
    <name evidence="6" type="ORF">Desgi_1840</name>
</gene>
<dbReference type="KEGG" id="dgi:Desgi_1840"/>
<feature type="domain" description="Ribosome maturation factor RimP N-terminal" evidence="4">
    <location>
        <begin position="13"/>
        <end position="85"/>
    </location>
</feature>
<dbReference type="InterPro" id="IPR003728">
    <property type="entry name" value="Ribosome_maturation_RimP"/>
</dbReference>
<dbReference type="Pfam" id="PF17384">
    <property type="entry name" value="DUF150_C"/>
    <property type="match status" value="1"/>
</dbReference>
<dbReference type="AlphaFoldDB" id="R4KDN0"/>
<dbReference type="PANTHER" id="PTHR33867">
    <property type="entry name" value="RIBOSOME MATURATION FACTOR RIMP"/>
    <property type="match status" value="1"/>
</dbReference>
<dbReference type="InterPro" id="IPR036847">
    <property type="entry name" value="RimP_C_sf"/>
</dbReference>
<dbReference type="InterPro" id="IPR028989">
    <property type="entry name" value="RimP_N"/>
</dbReference>
<comment type="subcellular location">
    <subcellularLocation>
        <location evidence="3">Cytoplasm</location>
    </subcellularLocation>
</comment>
<dbReference type="InterPro" id="IPR028998">
    <property type="entry name" value="RimP_C"/>
</dbReference>
<dbReference type="RefSeq" id="WP_006522468.1">
    <property type="nucleotide sequence ID" value="NC_021184.1"/>
</dbReference>
<dbReference type="PANTHER" id="PTHR33867:SF1">
    <property type="entry name" value="RIBOSOME MATURATION FACTOR RIMP"/>
    <property type="match status" value="1"/>
</dbReference>
<dbReference type="InterPro" id="IPR035956">
    <property type="entry name" value="RimP_N_sf"/>
</dbReference>
<dbReference type="HOGENOM" id="CLU_070525_2_2_9"/>
<proteinExistence type="inferred from homology"/>
<dbReference type="GO" id="GO:0006412">
    <property type="term" value="P:translation"/>
    <property type="evidence" value="ECO:0007669"/>
    <property type="project" value="TreeGrafter"/>
</dbReference>
<evidence type="ECO:0000259" key="4">
    <source>
        <dbReference type="Pfam" id="PF02576"/>
    </source>
</evidence>
<dbReference type="OrthoDB" id="9805006at2"/>
<dbReference type="Gene3D" id="3.30.300.70">
    <property type="entry name" value="RimP-like superfamily, N-terminal"/>
    <property type="match status" value="1"/>
</dbReference>
<dbReference type="Proteomes" id="UP000013520">
    <property type="component" value="Chromosome"/>
</dbReference>
<dbReference type="eggNOG" id="COG0779">
    <property type="taxonomic scope" value="Bacteria"/>
</dbReference>
<sequence length="153" mass="16888">MNSSKTVKAIAQIITPKLVELGVELVDIKYTREGGRWFLRIFIDKPAGVGLEDCQLVSENIDPLLDEHDPIPHAYTLEVSSPGLDRPLNKPADFARFAGEQIKLTTFNPVEGRRKFKGKIIAAEDRSVTLDVDGTSVILSLDQVASARLSPEF</sequence>
<evidence type="ECO:0000256" key="3">
    <source>
        <dbReference type="HAMAP-Rule" id="MF_01077"/>
    </source>
</evidence>
<dbReference type="SUPFAM" id="SSF75420">
    <property type="entry name" value="YhbC-like, N-terminal domain"/>
    <property type="match status" value="1"/>
</dbReference>
<dbReference type="Pfam" id="PF02576">
    <property type="entry name" value="RimP_N"/>
    <property type="match status" value="1"/>
</dbReference>
<protein>
    <recommendedName>
        <fullName evidence="3">Ribosome maturation factor RimP</fullName>
    </recommendedName>
</protein>
<keyword evidence="1 3" id="KW-0963">Cytoplasm</keyword>
<dbReference type="CDD" id="cd01734">
    <property type="entry name" value="YlxS_C"/>
    <property type="match status" value="1"/>
</dbReference>
<comment type="function">
    <text evidence="3">Required for maturation of 30S ribosomal subunits.</text>
</comment>
<dbReference type="EMBL" id="CP003273">
    <property type="protein sequence ID" value="AGL01288.1"/>
    <property type="molecule type" value="Genomic_DNA"/>
</dbReference>